<dbReference type="KEGG" id="fmr:Fuma_05853"/>
<name>A0A1P8WQ68_9PLAN</name>
<accession>A0A1P8WQ68</accession>
<sequence length="148" mass="16991">MTSLKPGALIYREPSLPLQRARNFSSFAVYHSTAVERHPEVLIRPHRLQSREPADRTLTGNNRFVTGQWSAEYSTEVRLWLSATIRLEVGHGWWLHAMTAVYGPDIDRDLISWFKCHHPVSNTQQESGFNDSSWAQTTAIRRTEISSN</sequence>
<dbReference type="STRING" id="1891926.Fuma_05853"/>
<organism evidence="1 2">
    <name type="scientific">Fuerstiella marisgermanici</name>
    <dbReference type="NCBI Taxonomy" id="1891926"/>
    <lineage>
        <taxon>Bacteria</taxon>
        <taxon>Pseudomonadati</taxon>
        <taxon>Planctomycetota</taxon>
        <taxon>Planctomycetia</taxon>
        <taxon>Planctomycetales</taxon>
        <taxon>Planctomycetaceae</taxon>
        <taxon>Fuerstiella</taxon>
    </lineage>
</organism>
<evidence type="ECO:0000313" key="1">
    <source>
        <dbReference type="EMBL" id="APZ96185.1"/>
    </source>
</evidence>
<reference evidence="1 2" key="1">
    <citation type="journal article" date="2016" name="Front. Microbiol.">
        <title>Fuerstia marisgermanicae gen. nov., sp. nov., an Unusual Member of the Phylum Planctomycetes from the German Wadden Sea.</title>
        <authorList>
            <person name="Kohn T."/>
            <person name="Heuer A."/>
            <person name="Jogler M."/>
            <person name="Vollmers J."/>
            <person name="Boedeker C."/>
            <person name="Bunk B."/>
            <person name="Rast P."/>
            <person name="Borchert D."/>
            <person name="Glockner I."/>
            <person name="Freese H.M."/>
            <person name="Klenk H.P."/>
            <person name="Overmann J."/>
            <person name="Kaster A.K."/>
            <person name="Rohde M."/>
            <person name="Wiegand S."/>
            <person name="Jogler C."/>
        </authorList>
    </citation>
    <scope>NUCLEOTIDE SEQUENCE [LARGE SCALE GENOMIC DNA]</scope>
    <source>
        <strain evidence="1 2">NH11</strain>
    </source>
</reference>
<keyword evidence="2" id="KW-1185">Reference proteome</keyword>
<dbReference type="EMBL" id="CP017641">
    <property type="protein sequence ID" value="APZ96185.1"/>
    <property type="molecule type" value="Genomic_DNA"/>
</dbReference>
<dbReference type="AlphaFoldDB" id="A0A1P8WQ68"/>
<gene>
    <name evidence="1" type="ORF">Fuma_05853</name>
</gene>
<evidence type="ECO:0000313" key="2">
    <source>
        <dbReference type="Proteomes" id="UP000187735"/>
    </source>
</evidence>
<dbReference type="Proteomes" id="UP000187735">
    <property type="component" value="Chromosome"/>
</dbReference>
<proteinExistence type="predicted"/>
<protein>
    <submittedName>
        <fullName evidence="1">Uncharacterized protein</fullName>
    </submittedName>
</protein>